<evidence type="ECO:0000313" key="1">
    <source>
        <dbReference type="EMBL" id="CAA9552254.1"/>
    </source>
</evidence>
<sequence>MTNIDIDTSSKVFVYHAATMADAADGAVEHMTRSLSAHPLLVPSTLDQGDSLVGAVQRGFRARSVASSVVVPEHSIRLGTGVLSRQRPVWKGARLALPDKPYHEVLLPARLLEADAVIFVTYVNAVARTGPFQLDLLSRYLRPRHRLRQLVDPDRAGLAAEVNLALQPGWCIVGCDVPPGIVAITRDRIAGELIALCLAERFFDRRVEFASPWEDRVVQRATELELGARTPGEIWIDIMGEAMDTREGDAVRAIVALVRERIGIVSGESTGVADDSRPV</sequence>
<proteinExistence type="predicted"/>
<protein>
    <submittedName>
        <fullName evidence="1">Uncharacterized protein</fullName>
    </submittedName>
</protein>
<dbReference type="AlphaFoldDB" id="A0A6J4UKZ7"/>
<reference evidence="1" key="1">
    <citation type="submission" date="2020-02" db="EMBL/GenBank/DDBJ databases">
        <authorList>
            <person name="Meier V. D."/>
        </authorList>
    </citation>
    <scope>NUCLEOTIDE SEQUENCE</scope>
    <source>
        <strain evidence="1">AVDCRST_MAG43</strain>
    </source>
</reference>
<name>A0A6J4UKZ7_9BACT</name>
<accession>A0A6J4UKZ7</accession>
<organism evidence="1">
    <name type="scientific">uncultured Thermomicrobiales bacterium</name>
    <dbReference type="NCBI Taxonomy" id="1645740"/>
    <lineage>
        <taxon>Bacteria</taxon>
        <taxon>Pseudomonadati</taxon>
        <taxon>Thermomicrobiota</taxon>
        <taxon>Thermomicrobia</taxon>
        <taxon>Thermomicrobiales</taxon>
        <taxon>environmental samples</taxon>
    </lineage>
</organism>
<dbReference type="EMBL" id="CADCWI010000059">
    <property type="protein sequence ID" value="CAA9552254.1"/>
    <property type="molecule type" value="Genomic_DNA"/>
</dbReference>
<gene>
    <name evidence="1" type="ORF">AVDCRST_MAG43-1165</name>
</gene>